<protein>
    <submittedName>
        <fullName evidence="9">Protein WVD2-like 4 isoform X2</fullName>
    </submittedName>
    <submittedName>
        <fullName evidence="10">Protein WVD2-like 4 isoform X4</fullName>
    </submittedName>
</protein>
<feature type="compositionally biased region" description="Polar residues" evidence="6">
    <location>
        <begin position="191"/>
        <end position="204"/>
    </location>
</feature>
<feature type="compositionally biased region" description="Basic and acidic residues" evidence="6">
    <location>
        <begin position="134"/>
        <end position="147"/>
    </location>
</feature>
<feature type="compositionally biased region" description="Basic and acidic residues" evidence="6">
    <location>
        <begin position="391"/>
        <end position="414"/>
    </location>
</feature>
<feature type="compositionally biased region" description="Polar residues" evidence="6">
    <location>
        <begin position="339"/>
        <end position="352"/>
    </location>
</feature>
<dbReference type="eggNOG" id="ENOG502QTFB">
    <property type="taxonomic scope" value="Eukaryota"/>
</dbReference>
<evidence type="ECO:0000256" key="6">
    <source>
        <dbReference type="SAM" id="MobiDB-lite"/>
    </source>
</evidence>
<feature type="compositionally biased region" description="Polar residues" evidence="6">
    <location>
        <begin position="68"/>
        <end position="79"/>
    </location>
</feature>
<evidence type="ECO:0000259" key="7">
    <source>
        <dbReference type="Pfam" id="PF06886"/>
    </source>
</evidence>
<proteinExistence type="inferred from homology"/>
<feature type="region of interest" description="Disordered" evidence="6">
    <location>
        <begin position="324"/>
        <end position="414"/>
    </location>
</feature>
<comment type="similarity">
    <text evidence="2">Belongs to the TPX2 family.</text>
</comment>
<organism evidence="8 9">
    <name type="scientific">Nelumbo nucifera</name>
    <name type="common">Sacred lotus</name>
    <dbReference type="NCBI Taxonomy" id="4432"/>
    <lineage>
        <taxon>Eukaryota</taxon>
        <taxon>Viridiplantae</taxon>
        <taxon>Streptophyta</taxon>
        <taxon>Embryophyta</taxon>
        <taxon>Tracheophyta</taxon>
        <taxon>Spermatophyta</taxon>
        <taxon>Magnoliopsida</taxon>
        <taxon>Proteales</taxon>
        <taxon>Nelumbonaceae</taxon>
        <taxon>Nelumbo</taxon>
    </lineage>
</organism>
<evidence type="ECO:0000256" key="1">
    <source>
        <dbReference type="ARBA" id="ARBA00004245"/>
    </source>
</evidence>
<keyword evidence="4" id="KW-0493">Microtubule</keyword>
<dbReference type="GO" id="GO:0008017">
    <property type="term" value="F:microtubule binding"/>
    <property type="evidence" value="ECO:0007669"/>
    <property type="project" value="InterPro"/>
</dbReference>
<comment type="subcellular location">
    <subcellularLocation>
        <location evidence="1">Cytoplasm</location>
        <location evidence="1">Cytoskeleton</location>
    </subcellularLocation>
</comment>
<dbReference type="AlphaFoldDB" id="A0A1U8A731"/>
<dbReference type="PANTHER" id="PTHR31358">
    <property type="entry name" value="PROTEIN WVD2-LIKE 4"/>
    <property type="match status" value="1"/>
</dbReference>
<dbReference type="Pfam" id="PF06886">
    <property type="entry name" value="TPX2"/>
    <property type="match status" value="1"/>
</dbReference>
<name>A0A1U8A731_NELNU</name>
<evidence type="ECO:0000256" key="3">
    <source>
        <dbReference type="ARBA" id="ARBA00022490"/>
    </source>
</evidence>
<evidence type="ECO:0000256" key="2">
    <source>
        <dbReference type="ARBA" id="ARBA00005885"/>
    </source>
</evidence>
<gene>
    <name evidence="9 10" type="primary">LOC104601451</name>
</gene>
<evidence type="ECO:0000313" key="8">
    <source>
        <dbReference type="Proteomes" id="UP000189703"/>
    </source>
</evidence>
<dbReference type="InterPro" id="IPR027329">
    <property type="entry name" value="TPX2_C"/>
</dbReference>
<dbReference type="KEGG" id="nnu:104601451"/>
<reference evidence="9 10" key="1">
    <citation type="submission" date="2025-04" db="UniProtKB">
        <authorList>
            <consortium name="RefSeq"/>
        </authorList>
    </citation>
    <scope>IDENTIFICATION</scope>
</reference>
<evidence type="ECO:0000313" key="10">
    <source>
        <dbReference type="RefSeq" id="XP_010263083.1"/>
    </source>
</evidence>
<feature type="region of interest" description="Disordered" evidence="6">
    <location>
        <begin position="1"/>
        <end position="21"/>
    </location>
</feature>
<keyword evidence="8" id="KW-1185">Reference proteome</keyword>
<feature type="domain" description="TPX2 C-terminal" evidence="7">
    <location>
        <begin position="250"/>
        <end position="318"/>
    </location>
</feature>
<sequence length="467" mass="50288">MDSESGVVLDDGSGVVEKTLPAESLVQNVNKENENAENGVDVLQVNDVSEDASIEGLNSAVAEVEVTNTVSGTKGSNSAKKPGARRDNGLKNNKTTKDQASRKGPTTFSRTQGQSLSKSLSFPSKGILTNGLKKSFDGKSVKTDTKHSRASSIETEAPVSNVPTTSTSRVNSLNRRPSVGLSTMDAKPNTGGLSTRQSTITSRPSIRPSIVSKSVSIDATGSGTEFKEPQSTTHELRKSTGSGFASRLIERAEKRKEFFSKLEEKIHAKELERTNLQAKTKESQEAEIRELRKSLMFKATPMPSFYKEPPPKVELKKIPTTRAISPKFGRHKNSIAAVDNSSEGSCQSTYPSLDSKKSTKVAATSTGDSSASKKPVRKLISKLSSPNSVTKETEVEPLKSKPKAPETEHDGQKACIQEAKEIQDKPSNSSPKIEAAVEECVKNSMEDDKSIQNLPDPEIAPDEVAID</sequence>
<dbReference type="Proteomes" id="UP000189703">
    <property type="component" value="Unplaced"/>
</dbReference>
<dbReference type="RefSeq" id="XP_010263083.1">
    <property type="nucleotide sequence ID" value="XM_010264781.2"/>
</dbReference>
<keyword evidence="5" id="KW-0206">Cytoskeleton</keyword>
<feature type="compositionally biased region" description="Low complexity" evidence="6">
    <location>
        <begin position="1"/>
        <end position="17"/>
    </location>
</feature>
<feature type="region of interest" description="Disordered" evidence="6">
    <location>
        <begin position="68"/>
        <end position="243"/>
    </location>
</feature>
<dbReference type="RefSeq" id="XP_010263081.1">
    <property type="nucleotide sequence ID" value="XM_010264779.2"/>
</dbReference>
<feature type="compositionally biased region" description="Polar residues" evidence="6">
    <location>
        <begin position="161"/>
        <end position="175"/>
    </location>
</feature>
<dbReference type="PANTHER" id="PTHR31358:SF30">
    <property type="entry name" value="PROTEIN WVD2-LIKE 4"/>
    <property type="match status" value="1"/>
</dbReference>
<feature type="compositionally biased region" description="Polar residues" evidence="6">
    <location>
        <begin position="104"/>
        <end position="122"/>
    </location>
</feature>
<dbReference type="GeneID" id="104601451"/>
<dbReference type="InterPro" id="IPR044833">
    <property type="entry name" value="WDL5/6"/>
</dbReference>
<feature type="compositionally biased region" description="Polar residues" evidence="6">
    <location>
        <begin position="211"/>
        <end position="243"/>
    </location>
</feature>
<keyword evidence="3" id="KW-0963">Cytoplasm</keyword>
<evidence type="ECO:0000256" key="4">
    <source>
        <dbReference type="ARBA" id="ARBA00022701"/>
    </source>
</evidence>
<dbReference type="OrthoDB" id="1939285at2759"/>
<feature type="compositionally biased region" description="Polar residues" evidence="6">
    <location>
        <begin position="361"/>
        <end position="372"/>
    </location>
</feature>
<feature type="region of interest" description="Disordered" evidence="6">
    <location>
        <begin position="443"/>
        <end position="467"/>
    </location>
</feature>
<feature type="compositionally biased region" description="Basic and acidic residues" evidence="6">
    <location>
        <begin position="84"/>
        <end position="101"/>
    </location>
</feature>
<dbReference type="GO" id="GO:0005874">
    <property type="term" value="C:microtubule"/>
    <property type="evidence" value="ECO:0007669"/>
    <property type="project" value="UniProtKB-KW"/>
</dbReference>
<evidence type="ECO:0000256" key="5">
    <source>
        <dbReference type="ARBA" id="ARBA00023212"/>
    </source>
</evidence>
<accession>A0A1U8A731</accession>
<evidence type="ECO:0000313" key="9">
    <source>
        <dbReference type="RefSeq" id="XP_010263081.1"/>
    </source>
</evidence>